<protein>
    <submittedName>
        <fullName evidence="2">Uncharacterized protein</fullName>
    </submittedName>
</protein>
<evidence type="ECO:0000256" key="1">
    <source>
        <dbReference type="SAM" id="MobiDB-lite"/>
    </source>
</evidence>
<feature type="compositionally biased region" description="Basic and acidic residues" evidence="1">
    <location>
        <begin position="212"/>
        <end position="228"/>
    </location>
</feature>
<feature type="region of interest" description="Disordered" evidence="1">
    <location>
        <begin position="195"/>
        <end position="234"/>
    </location>
</feature>
<evidence type="ECO:0000313" key="2">
    <source>
        <dbReference type="EMBL" id="PYI00105.1"/>
    </source>
</evidence>
<dbReference type="OrthoDB" id="10474605at2759"/>
<proteinExistence type="predicted"/>
<reference evidence="2 3" key="1">
    <citation type="submission" date="2018-02" db="EMBL/GenBank/DDBJ databases">
        <title>The genomes of Aspergillus section Nigri reveals drivers in fungal speciation.</title>
        <authorList>
            <consortium name="DOE Joint Genome Institute"/>
            <person name="Vesth T.C."/>
            <person name="Nybo J."/>
            <person name="Theobald S."/>
            <person name="Brandl J."/>
            <person name="Frisvad J.C."/>
            <person name="Nielsen K.F."/>
            <person name="Lyhne E.K."/>
            <person name="Kogle M.E."/>
            <person name="Kuo A."/>
            <person name="Riley R."/>
            <person name="Clum A."/>
            <person name="Nolan M."/>
            <person name="Lipzen A."/>
            <person name="Salamov A."/>
            <person name="Henrissat B."/>
            <person name="Wiebenga A."/>
            <person name="De vries R.P."/>
            <person name="Grigoriev I.V."/>
            <person name="Mortensen U.H."/>
            <person name="Andersen M.R."/>
            <person name="Baker S.E."/>
        </authorList>
    </citation>
    <scope>NUCLEOTIDE SEQUENCE [LARGE SCALE GENOMIC DNA]</scope>
    <source>
        <strain evidence="2 3">CBS 707.79</strain>
    </source>
</reference>
<name>A0A319DV05_9EURO</name>
<evidence type="ECO:0000313" key="3">
    <source>
        <dbReference type="Proteomes" id="UP000247810"/>
    </source>
</evidence>
<sequence length="234" mass="27105">MSDLEESTETRLRAALDLGETLPEIWNRAVETVRVKRHDEVRGLMKDVMILQDQLNNACHALQHKDMEIWKRDRALEEAATREKVLLTRLRDVDARVKKERRPPKPTSLESELEMLLSQLDEHMKKLKNRSGDELSKDSLEMALVPRAAGKSDAHVYLAETLKSHDKAQGEVSQLQAEKEKYKARVHHLERQLAQAVQDAKDADQDAEDAEAMARSERYRRREAESLLKRRGRR</sequence>
<dbReference type="EMBL" id="KZ825797">
    <property type="protein sequence ID" value="PYI00105.1"/>
    <property type="molecule type" value="Genomic_DNA"/>
</dbReference>
<dbReference type="Proteomes" id="UP000247810">
    <property type="component" value="Unassembled WGS sequence"/>
</dbReference>
<gene>
    <name evidence="2" type="ORF">BO71DRAFT_393736</name>
</gene>
<keyword evidence="3" id="KW-1185">Reference proteome</keyword>
<accession>A0A319DV05</accession>
<dbReference type="AlphaFoldDB" id="A0A319DV05"/>
<organism evidence="2 3">
    <name type="scientific">Aspergillus ellipticus CBS 707.79</name>
    <dbReference type="NCBI Taxonomy" id="1448320"/>
    <lineage>
        <taxon>Eukaryota</taxon>
        <taxon>Fungi</taxon>
        <taxon>Dikarya</taxon>
        <taxon>Ascomycota</taxon>
        <taxon>Pezizomycotina</taxon>
        <taxon>Eurotiomycetes</taxon>
        <taxon>Eurotiomycetidae</taxon>
        <taxon>Eurotiales</taxon>
        <taxon>Aspergillaceae</taxon>
        <taxon>Aspergillus</taxon>
        <taxon>Aspergillus subgen. Circumdati</taxon>
    </lineage>
</organism>
<dbReference type="VEuPathDB" id="FungiDB:BO71DRAFT_393736"/>